<evidence type="ECO:0000256" key="1">
    <source>
        <dbReference type="SAM" id="MobiDB-lite"/>
    </source>
</evidence>
<dbReference type="Gramene" id="OMO91524">
    <property type="protein sequence ID" value="OMO91524"/>
    <property type="gene ID" value="CCACVL1_07086"/>
</dbReference>
<evidence type="ECO:0000313" key="2">
    <source>
        <dbReference type="EMBL" id="OMO91524.1"/>
    </source>
</evidence>
<name>A0A1R3J9L8_COCAP</name>
<dbReference type="Proteomes" id="UP000188268">
    <property type="component" value="Unassembled WGS sequence"/>
</dbReference>
<comment type="caution">
    <text evidence="2">The sequence shown here is derived from an EMBL/GenBank/DDBJ whole genome shotgun (WGS) entry which is preliminary data.</text>
</comment>
<reference evidence="2 3" key="1">
    <citation type="submission" date="2013-09" db="EMBL/GenBank/DDBJ databases">
        <title>Corchorus capsularis genome sequencing.</title>
        <authorList>
            <person name="Alam M."/>
            <person name="Haque M.S."/>
            <person name="Islam M.S."/>
            <person name="Emdad E.M."/>
            <person name="Islam M.M."/>
            <person name="Ahmed B."/>
            <person name="Halim A."/>
            <person name="Hossen Q.M.M."/>
            <person name="Hossain M.Z."/>
            <person name="Ahmed R."/>
            <person name="Khan M.M."/>
            <person name="Islam R."/>
            <person name="Rashid M.M."/>
            <person name="Khan S.A."/>
            <person name="Rahman M.S."/>
            <person name="Alam M."/>
        </authorList>
    </citation>
    <scope>NUCLEOTIDE SEQUENCE [LARGE SCALE GENOMIC DNA]</scope>
    <source>
        <strain evidence="3">cv. CVL-1</strain>
        <tissue evidence="2">Whole seedling</tissue>
    </source>
</reference>
<feature type="region of interest" description="Disordered" evidence="1">
    <location>
        <begin position="24"/>
        <end position="46"/>
    </location>
</feature>
<accession>A0A1R3J9L8</accession>
<sequence length="46" mass="5122">MAADSRAELKLQWSEFGAEVEQRLKGNGKVETAQGNGENERGMRKN</sequence>
<proteinExistence type="predicted"/>
<keyword evidence="3" id="KW-1185">Reference proteome</keyword>
<evidence type="ECO:0000313" key="3">
    <source>
        <dbReference type="Proteomes" id="UP000188268"/>
    </source>
</evidence>
<dbReference type="AlphaFoldDB" id="A0A1R3J9L8"/>
<gene>
    <name evidence="2" type="ORF">CCACVL1_07086</name>
</gene>
<dbReference type="EMBL" id="AWWV01008313">
    <property type="protein sequence ID" value="OMO91524.1"/>
    <property type="molecule type" value="Genomic_DNA"/>
</dbReference>
<protein>
    <submittedName>
        <fullName evidence="2">Uncharacterized protein</fullName>
    </submittedName>
</protein>
<organism evidence="2 3">
    <name type="scientific">Corchorus capsularis</name>
    <name type="common">Jute</name>
    <dbReference type="NCBI Taxonomy" id="210143"/>
    <lineage>
        <taxon>Eukaryota</taxon>
        <taxon>Viridiplantae</taxon>
        <taxon>Streptophyta</taxon>
        <taxon>Embryophyta</taxon>
        <taxon>Tracheophyta</taxon>
        <taxon>Spermatophyta</taxon>
        <taxon>Magnoliopsida</taxon>
        <taxon>eudicotyledons</taxon>
        <taxon>Gunneridae</taxon>
        <taxon>Pentapetalae</taxon>
        <taxon>rosids</taxon>
        <taxon>malvids</taxon>
        <taxon>Malvales</taxon>
        <taxon>Malvaceae</taxon>
        <taxon>Grewioideae</taxon>
        <taxon>Apeibeae</taxon>
        <taxon>Corchorus</taxon>
    </lineage>
</organism>